<dbReference type="InterPro" id="IPR052772">
    <property type="entry name" value="Endo/PolyKinase_Domain-Protein"/>
</dbReference>
<accession>A0A3D8RMA2</accession>
<evidence type="ECO:0000313" key="4">
    <source>
        <dbReference type="Proteomes" id="UP000256645"/>
    </source>
</evidence>
<protein>
    <recommendedName>
        <fullName evidence="2">Smr domain-containing protein</fullName>
    </recommendedName>
</protein>
<evidence type="ECO:0000313" key="3">
    <source>
        <dbReference type="EMBL" id="RDW75183.1"/>
    </source>
</evidence>
<dbReference type="InterPro" id="IPR036063">
    <property type="entry name" value="Smr_dom_sf"/>
</dbReference>
<sequence length="550" mass="59515">MSPPNLTEQELQARFEKEYCPPLDTATLLAIIQDYDLTNEAQQVEARQTLDIIKESAAEEEATGFDPSGSSWIQPGPVEDTAIGLAEDGSLSARSHPEWASTTDGTSISQGISAVDLDGVDFSEALREMHGSSNDVYGFDLDSLGDESKESLLLGIFPALKPFDINWTLKKYNGDASAAIDELMNQSFLEESGARRKGIEAFSETELSSKQRKNKGKKSRNRRTEDTPQSSTGPPPTSSKWDTGRRDVEFISSKTSMPIEQVSSLYHKNGASLQATISAIIDAHAALQINTEDDAVLQLHAHELGKQFSSISPSDIMTLVQITHPSQGFAQDLAEALTHRPSTTKPGLHLEFRHAPIDLTPEVRSSKWKPQSHNAVHAEGTQIYVDSADASAAASAYRATRNDAFAKASTAWRKGKSDHLMGAAAAYYADLGKEYDVRAKSAESAAADALVATQSSRDLLDLHGVNVKDALRISRERVTTWWHGLGDARISGRAGSYKIVTGLGIHSKEGKAKLGPAVAKMLMREGWKVEVGQGTVLVTGVVRSPATTKK</sequence>
<evidence type="ECO:0000259" key="2">
    <source>
        <dbReference type="PROSITE" id="PS50828"/>
    </source>
</evidence>
<dbReference type="PANTHER" id="PTHR46535">
    <property type="entry name" value="NEDD4-BINDING PROTEIN 2"/>
    <property type="match status" value="1"/>
</dbReference>
<feature type="domain" description="Smr" evidence="2">
    <location>
        <begin position="460"/>
        <end position="542"/>
    </location>
</feature>
<keyword evidence="4" id="KW-1185">Reference proteome</keyword>
<gene>
    <name evidence="3" type="ORF">BP6252_06325</name>
</gene>
<dbReference type="InterPro" id="IPR013899">
    <property type="entry name" value="DUF1771"/>
</dbReference>
<dbReference type="EMBL" id="PDLM01000006">
    <property type="protein sequence ID" value="RDW75183.1"/>
    <property type="molecule type" value="Genomic_DNA"/>
</dbReference>
<feature type="region of interest" description="Disordered" evidence="1">
    <location>
        <begin position="200"/>
        <end position="245"/>
    </location>
</feature>
<dbReference type="SMART" id="SM01162">
    <property type="entry name" value="DUF1771"/>
    <property type="match status" value="1"/>
</dbReference>
<feature type="compositionally biased region" description="Basic residues" evidence="1">
    <location>
        <begin position="210"/>
        <end position="221"/>
    </location>
</feature>
<proteinExistence type="predicted"/>
<name>A0A3D8RMA2_9HELO</name>
<dbReference type="OrthoDB" id="443981at2759"/>
<dbReference type="PROSITE" id="PS50828">
    <property type="entry name" value="SMR"/>
    <property type="match status" value="1"/>
</dbReference>
<comment type="caution">
    <text evidence="3">The sequence shown here is derived from an EMBL/GenBank/DDBJ whole genome shotgun (WGS) entry which is preliminary data.</text>
</comment>
<dbReference type="AlphaFoldDB" id="A0A3D8RMA2"/>
<dbReference type="SUPFAM" id="SSF160443">
    <property type="entry name" value="SMR domain-like"/>
    <property type="match status" value="1"/>
</dbReference>
<dbReference type="Pfam" id="PF26286">
    <property type="entry name" value="UBA_10"/>
    <property type="match status" value="1"/>
</dbReference>
<dbReference type="PANTHER" id="PTHR46535:SF1">
    <property type="entry name" value="NEDD4-BINDING PROTEIN 2"/>
    <property type="match status" value="1"/>
</dbReference>
<dbReference type="GO" id="GO:0005634">
    <property type="term" value="C:nucleus"/>
    <property type="evidence" value="ECO:0007669"/>
    <property type="project" value="TreeGrafter"/>
</dbReference>
<dbReference type="Proteomes" id="UP000256645">
    <property type="component" value="Unassembled WGS sequence"/>
</dbReference>
<dbReference type="InterPro" id="IPR002625">
    <property type="entry name" value="Smr_dom"/>
</dbReference>
<dbReference type="CDD" id="cd14279">
    <property type="entry name" value="CUE"/>
    <property type="match status" value="1"/>
</dbReference>
<dbReference type="STRING" id="1849047.A0A3D8RMA2"/>
<evidence type="ECO:0000256" key="1">
    <source>
        <dbReference type="SAM" id="MobiDB-lite"/>
    </source>
</evidence>
<organism evidence="3 4">
    <name type="scientific">Coleophoma cylindrospora</name>
    <dbReference type="NCBI Taxonomy" id="1849047"/>
    <lineage>
        <taxon>Eukaryota</taxon>
        <taxon>Fungi</taxon>
        <taxon>Dikarya</taxon>
        <taxon>Ascomycota</taxon>
        <taxon>Pezizomycotina</taxon>
        <taxon>Leotiomycetes</taxon>
        <taxon>Helotiales</taxon>
        <taxon>Dermateaceae</taxon>
        <taxon>Coleophoma</taxon>
    </lineage>
</organism>
<dbReference type="InterPro" id="IPR058864">
    <property type="entry name" value="UBA_10"/>
</dbReference>
<dbReference type="SMART" id="SM00463">
    <property type="entry name" value="SMR"/>
    <property type="match status" value="1"/>
</dbReference>
<reference evidence="3 4" key="1">
    <citation type="journal article" date="2018" name="IMA Fungus">
        <title>IMA Genome-F 9: Draft genome sequence of Annulohypoxylon stygium, Aspergillus mulundensis, Berkeleyomyces basicola (syn. Thielaviopsis basicola), Ceratocystis smalleyi, two Cercospora beticola strains, Coleophoma cylindrospora, Fusarium fracticaudum, Phialophora cf. hyalina, and Morchella septimelata.</title>
        <authorList>
            <person name="Wingfield B.D."/>
            <person name="Bills G.F."/>
            <person name="Dong Y."/>
            <person name="Huang W."/>
            <person name="Nel W.J."/>
            <person name="Swalarsk-Parry B.S."/>
            <person name="Vaghefi N."/>
            <person name="Wilken P.M."/>
            <person name="An Z."/>
            <person name="de Beer Z.W."/>
            <person name="De Vos L."/>
            <person name="Chen L."/>
            <person name="Duong T.A."/>
            <person name="Gao Y."/>
            <person name="Hammerbacher A."/>
            <person name="Kikkert J.R."/>
            <person name="Li Y."/>
            <person name="Li H."/>
            <person name="Li K."/>
            <person name="Li Q."/>
            <person name="Liu X."/>
            <person name="Ma X."/>
            <person name="Naidoo K."/>
            <person name="Pethybridge S.J."/>
            <person name="Sun J."/>
            <person name="Steenkamp E.T."/>
            <person name="van der Nest M.A."/>
            <person name="van Wyk S."/>
            <person name="Wingfield M.J."/>
            <person name="Xiong C."/>
            <person name="Yue Q."/>
            <person name="Zhang X."/>
        </authorList>
    </citation>
    <scope>NUCLEOTIDE SEQUENCE [LARGE SCALE GENOMIC DNA]</scope>
    <source>
        <strain evidence="3 4">BP6252</strain>
    </source>
</reference>
<dbReference type="Gene3D" id="3.30.1370.110">
    <property type="match status" value="1"/>
</dbReference>
<dbReference type="GO" id="GO:0004519">
    <property type="term" value="F:endonuclease activity"/>
    <property type="evidence" value="ECO:0007669"/>
    <property type="project" value="TreeGrafter"/>
</dbReference>